<dbReference type="AlphaFoldDB" id="A0A834AXH3"/>
<comment type="caution">
    <text evidence="2">The sequence shown here is derived from an EMBL/GenBank/DDBJ whole genome shotgun (WGS) entry which is preliminary data.</text>
</comment>
<name>A0A834AXH3_9CHIR</name>
<evidence type="ECO:0000313" key="3">
    <source>
        <dbReference type="Proteomes" id="UP000664940"/>
    </source>
</evidence>
<evidence type="ECO:0000256" key="1">
    <source>
        <dbReference type="SAM" id="MobiDB-lite"/>
    </source>
</evidence>
<sequence length="248" mass="25628">MGHLGARRCCCRWPRAGSPPRASSPCARLPWLLGHPHWPPVPLCCPALLSLPPRGVPSLQGSHVPTQSPVTLGSLLHPAAPPTPQLLVAASKPTQGKGPIWRGVSLVRTSPQPSGLTLGIGVCGGLLEGQGHGEGGVCVCVCVSVREREREREGESLGEVGRPVGEGDVCVRGGLGAPGRRRGDGVSSVDSLGVTHGSSRPVPLPSLLSQVPQPPTPALNPSPVWGAVASWWTQISNLPRSLPLGLPP</sequence>
<reference evidence="2 3" key="1">
    <citation type="journal article" date="2020" name="Nature">
        <title>Six reference-quality genomes reveal evolution of bat adaptations.</title>
        <authorList>
            <person name="Jebb D."/>
            <person name="Huang Z."/>
            <person name="Pippel M."/>
            <person name="Hughes G.M."/>
            <person name="Lavrichenko K."/>
            <person name="Devanna P."/>
            <person name="Winkler S."/>
            <person name="Jermiin L.S."/>
            <person name="Skirmuntt E.C."/>
            <person name="Katzourakis A."/>
            <person name="Burkitt-Gray L."/>
            <person name="Ray D.A."/>
            <person name="Sullivan K.A.M."/>
            <person name="Roscito J.G."/>
            <person name="Kirilenko B.M."/>
            <person name="Davalos L.M."/>
            <person name="Corthals A.P."/>
            <person name="Power M.L."/>
            <person name="Jones G."/>
            <person name="Ransome R.D."/>
            <person name="Dechmann D.K.N."/>
            <person name="Locatelli A.G."/>
            <person name="Puechmaille S.J."/>
            <person name="Fedrigo O."/>
            <person name="Jarvis E.D."/>
            <person name="Hiller M."/>
            <person name="Vernes S.C."/>
            <person name="Myers E.W."/>
            <person name="Teeling E.C."/>
        </authorList>
    </citation>
    <scope>NUCLEOTIDE SEQUENCE [LARGE SCALE GENOMIC DNA]</scope>
    <source>
        <strain evidence="2">Bat1K_MPI-CBG_1</strain>
    </source>
</reference>
<gene>
    <name evidence="2" type="ORF">HJG60_010038</name>
</gene>
<accession>A0A834AXH3</accession>
<evidence type="ECO:0000313" key="2">
    <source>
        <dbReference type="EMBL" id="KAF6119552.1"/>
    </source>
</evidence>
<feature type="region of interest" description="Disordered" evidence="1">
    <location>
        <begin position="172"/>
        <end position="215"/>
    </location>
</feature>
<organism evidence="2 3">
    <name type="scientific">Phyllostomus discolor</name>
    <name type="common">pale spear-nosed bat</name>
    <dbReference type="NCBI Taxonomy" id="89673"/>
    <lineage>
        <taxon>Eukaryota</taxon>
        <taxon>Metazoa</taxon>
        <taxon>Chordata</taxon>
        <taxon>Craniata</taxon>
        <taxon>Vertebrata</taxon>
        <taxon>Euteleostomi</taxon>
        <taxon>Mammalia</taxon>
        <taxon>Eutheria</taxon>
        <taxon>Laurasiatheria</taxon>
        <taxon>Chiroptera</taxon>
        <taxon>Yangochiroptera</taxon>
        <taxon>Phyllostomidae</taxon>
        <taxon>Phyllostominae</taxon>
        <taxon>Phyllostomus</taxon>
    </lineage>
</organism>
<proteinExistence type="predicted"/>
<dbReference type="Proteomes" id="UP000664940">
    <property type="component" value="Unassembled WGS sequence"/>
</dbReference>
<protein>
    <submittedName>
        <fullName evidence="2">Uncharacterized protein</fullName>
    </submittedName>
</protein>
<dbReference type="EMBL" id="JABVXQ010000003">
    <property type="protein sequence ID" value="KAF6119552.1"/>
    <property type="molecule type" value="Genomic_DNA"/>
</dbReference>